<evidence type="ECO:0000313" key="3">
    <source>
        <dbReference type="Proteomes" id="UP000501669"/>
    </source>
</evidence>
<feature type="transmembrane region" description="Helical" evidence="1">
    <location>
        <begin position="44"/>
        <end position="67"/>
    </location>
</feature>
<evidence type="ECO:0000313" key="2">
    <source>
        <dbReference type="EMBL" id="QJP96575.1"/>
    </source>
</evidence>
<keyword evidence="1" id="KW-0812">Transmembrane</keyword>
<reference evidence="2 3" key="1">
    <citation type="submission" date="2018-03" db="EMBL/GenBank/DDBJ databases">
        <title>Complete genome sequence of Pseudomonas fluorescens sp. G7.</title>
        <authorList>
            <person name="Gao C.-H."/>
            <person name="Li Z."/>
            <person name="Cai P."/>
        </authorList>
    </citation>
    <scope>NUCLEOTIDE SEQUENCE [LARGE SCALE GENOMIC DNA]</scope>
    <source>
        <strain evidence="2 3">G7</strain>
    </source>
</reference>
<accession>A0A7Z3C6Q5</accession>
<gene>
    <name evidence="2" type="ORF">C6Y56_19100</name>
</gene>
<evidence type="ECO:0000256" key="1">
    <source>
        <dbReference type="SAM" id="Phobius"/>
    </source>
</evidence>
<dbReference type="Proteomes" id="UP000501669">
    <property type="component" value="Chromosome"/>
</dbReference>
<dbReference type="EMBL" id="CP027561">
    <property type="protein sequence ID" value="QJP96575.1"/>
    <property type="molecule type" value="Genomic_DNA"/>
</dbReference>
<protein>
    <recommendedName>
        <fullName evidence="4">Transmembrane protein</fullName>
    </recommendedName>
</protein>
<evidence type="ECO:0008006" key="4">
    <source>
        <dbReference type="Google" id="ProtNLM"/>
    </source>
</evidence>
<feature type="transmembrane region" description="Helical" evidence="1">
    <location>
        <begin position="79"/>
        <end position="104"/>
    </location>
</feature>
<name>A0A7Z3C6Q5_PSEFL</name>
<feature type="transmembrane region" description="Helical" evidence="1">
    <location>
        <begin position="6"/>
        <end position="24"/>
    </location>
</feature>
<proteinExistence type="predicted"/>
<sequence>MDISSVTVGLITTVIGGAFVTWLYGPADANLRALRRLKIMGSILYKVLGLVGAVAMVISCAFEFYSFAYSEAPIQRLEIVGLFFYMLNFFVYLLSGMALLMIWINPTPRNRQ</sequence>
<keyword evidence="1" id="KW-0472">Membrane</keyword>
<organism evidence="2 3">
    <name type="scientific">Pseudomonas fluorescens</name>
    <dbReference type="NCBI Taxonomy" id="294"/>
    <lineage>
        <taxon>Bacteria</taxon>
        <taxon>Pseudomonadati</taxon>
        <taxon>Pseudomonadota</taxon>
        <taxon>Gammaproteobacteria</taxon>
        <taxon>Pseudomonadales</taxon>
        <taxon>Pseudomonadaceae</taxon>
        <taxon>Pseudomonas</taxon>
    </lineage>
</organism>
<dbReference type="AlphaFoldDB" id="A0A7Z3C6Q5"/>
<keyword evidence="1" id="KW-1133">Transmembrane helix</keyword>